<dbReference type="Proteomes" id="UP001372834">
    <property type="component" value="Unassembled WGS sequence"/>
</dbReference>
<evidence type="ECO:0000313" key="3">
    <source>
        <dbReference type="EMBL" id="KAK6621351.1"/>
    </source>
</evidence>
<evidence type="ECO:0000256" key="2">
    <source>
        <dbReference type="SAM" id="MobiDB-lite"/>
    </source>
</evidence>
<sequence>MDKEQDIHIKGLSKKVAPFTKGEITSFGFKKKSPSQLPVPLTLGSNGSNSPDKTTENRKSFQKNTSDDYQSGSSIESLCHAPYRSTPKMIRKRDLINGQQQQMSNGSGRKESKLTGSNSSKHGGHGSSPSVTFQHVNGHSGEICCENNAELRVNRFGFRQVTPPRTIQISRSAFITGQGPQDTRTCTTSVRSKSEGPKEAFLKQSMQSSNSMQSGLNQSKSSLTSLTYPKKFTLQTSQLPRPQFAVRMSDAKTVKTAANYYRRGGNRQVSKTTREGSINEDSGFESHPSANNTLEKKIEILDSSPGSKVRRRLPAYKGKKLEMKIVGNKFELMKKGEETPETDIVTEISVIKIPVANSSLRTSTAVIHTGLVEQRTNQYLKRISQPYSNNKNEFDTEYKVQEKEKSEGIVCHWGQGDEGLGAESEEEKLFKDSRRSEKYLMSEGYCEADDMLPGEAMAEDDSFCLSLCEDIGPTNKNSKSERKILQDKVDVTPNTIRLDALKLSKELKYKNNFKFDNAPTREISSSFDLNKNDETFPEDSILEQLSSDSDSLGDKGEDKNNDKEKNLKMSMVNMDTEDLGIEIGEDSNSSLKDNDTDVEDNELDLNENDADVKVEQNFYLGSGSPVSPCTPTHISNSLSISEGRDFLIDDEIADQPQLCFSEKYVERSCQDDDQAQKATVNDLATCREPETDVRKRNNNARNKEKAAKERCDDLQVVNESTVDTVKKDGKRRRINSGGTLSPCDSFTSDDLMLDFETNSLEETTGRFEVLNECTSAKVESNTIDGYDPLINVSSQKYSTGTECKTVDKSRDGSSGRSTPVPTKCPDVVPSPHRSMMVNELEGDTIKLDMASYQHMFQDVVGMKSMLLKLKRLLSESEGGLHENGRSHPDDMMPNNVVEEELTNLRRQVLFLQQQLEEREKTVQVLRLRIDNSRLDEENSASEADKTQCNAATQTGLDQFQQDFPHLRMFQKTQVV</sequence>
<feature type="region of interest" description="Disordered" evidence="2">
    <location>
        <begin position="543"/>
        <end position="568"/>
    </location>
</feature>
<name>A0AAN8P8Q9_POLSC</name>
<feature type="compositionally biased region" description="Polar residues" evidence="2">
    <location>
        <begin position="62"/>
        <end position="76"/>
    </location>
</feature>
<reference evidence="3 4" key="1">
    <citation type="submission" date="2023-10" db="EMBL/GenBank/DDBJ databases">
        <title>Genomes of two closely related lineages of the louse Polyplax serrata with different host specificities.</title>
        <authorList>
            <person name="Martinu J."/>
            <person name="Tarabai H."/>
            <person name="Stefka J."/>
            <person name="Hypsa V."/>
        </authorList>
    </citation>
    <scope>NUCLEOTIDE SEQUENCE [LARGE SCALE GENOMIC DNA]</scope>
    <source>
        <strain evidence="3">HR10_N</strain>
    </source>
</reference>
<feature type="region of interest" description="Disordered" evidence="2">
    <location>
        <begin position="99"/>
        <end position="134"/>
    </location>
</feature>
<feature type="region of interest" description="Disordered" evidence="2">
    <location>
        <begin position="176"/>
        <end position="197"/>
    </location>
</feature>
<protein>
    <submittedName>
        <fullName evidence="3">Uncharacterized protein</fullName>
    </submittedName>
</protein>
<feature type="region of interest" description="Disordered" evidence="2">
    <location>
        <begin position="803"/>
        <end position="832"/>
    </location>
</feature>
<feature type="compositionally biased region" description="Polar residues" evidence="2">
    <location>
        <begin position="176"/>
        <end position="191"/>
    </location>
</feature>
<proteinExistence type="predicted"/>
<accession>A0AAN8P8Q9</accession>
<evidence type="ECO:0000256" key="1">
    <source>
        <dbReference type="SAM" id="Coils"/>
    </source>
</evidence>
<feature type="region of interest" description="Disordered" evidence="2">
    <location>
        <begin position="265"/>
        <end position="290"/>
    </location>
</feature>
<feature type="region of interest" description="Disordered" evidence="2">
    <location>
        <begin position="26"/>
        <end position="83"/>
    </location>
</feature>
<feature type="coiled-coil region" evidence="1">
    <location>
        <begin position="894"/>
        <end position="921"/>
    </location>
</feature>
<feature type="compositionally biased region" description="Polar residues" evidence="2">
    <location>
        <begin position="43"/>
        <end position="52"/>
    </location>
</feature>
<dbReference type="EMBL" id="JAWJWE010000039">
    <property type="protein sequence ID" value="KAK6621351.1"/>
    <property type="molecule type" value="Genomic_DNA"/>
</dbReference>
<feature type="compositionally biased region" description="Basic and acidic residues" evidence="2">
    <location>
        <begin position="804"/>
        <end position="813"/>
    </location>
</feature>
<organism evidence="3 4">
    <name type="scientific">Polyplax serrata</name>
    <name type="common">Common mouse louse</name>
    <dbReference type="NCBI Taxonomy" id="468196"/>
    <lineage>
        <taxon>Eukaryota</taxon>
        <taxon>Metazoa</taxon>
        <taxon>Ecdysozoa</taxon>
        <taxon>Arthropoda</taxon>
        <taxon>Hexapoda</taxon>
        <taxon>Insecta</taxon>
        <taxon>Pterygota</taxon>
        <taxon>Neoptera</taxon>
        <taxon>Paraneoptera</taxon>
        <taxon>Psocodea</taxon>
        <taxon>Troctomorpha</taxon>
        <taxon>Phthiraptera</taxon>
        <taxon>Anoplura</taxon>
        <taxon>Polyplacidae</taxon>
        <taxon>Polyplax</taxon>
    </lineage>
</organism>
<feature type="compositionally biased region" description="Polar residues" evidence="2">
    <location>
        <begin position="267"/>
        <end position="280"/>
    </location>
</feature>
<keyword evidence="1" id="KW-0175">Coiled coil</keyword>
<evidence type="ECO:0000313" key="4">
    <source>
        <dbReference type="Proteomes" id="UP001372834"/>
    </source>
</evidence>
<dbReference type="AlphaFoldDB" id="A0AAN8P8Q9"/>
<feature type="compositionally biased region" description="Basic and acidic residues" evidence="2">
    <location>
        <begin position="552"/>
        <end position="567"/>
    </location>
</feature>
<gene>
    <name evidence="3" type="ORF">RUM43_011657</name>
</gene>
<comment type="caution">
    <text evidence="3">The sequence shown here is derived from an EMBL/GenBank/DDBJ whole genome shotgun (WGS) entry which is preliminary data.</text>
</comment>